<dbReference type="EMBL" id="PDNA01000012">
    <property type="protein sequence ID" value="PGH26836.1"/>
    <property type="molecule type" value="Genomic_DNA"/>
</dbReference>
<dbReference type="PANTHER" id="PTHR10039:SF17">
    <property type="entry name" value="FUNGAL STAND N-TERMINAL GOODBYE DOMAIN-CONTAINING PROTEIN-RELATED"/>
    <property type="match status" value="1"/>
</dbReference>
<evidence type="ECO:0000259" key="2">
    <source>
        <dbReference type="Pfam" id="PF24883"/>
    </source>
</evidence>
<feature type="domain" description="Nephrocystin 3-like N-terminal" evidence="2">
    <location>
        <begin position="73"/>
        <end position="147"/>
    </location>
</feature>
<sequence length="546" mass="62416">MVASKNQVPAIYKWTIKKYKEITNRMLDVEFLTKLQNVQDLTKEIAVWQSCSRSLDGLSAQYYKINKLCVPSTGNWVQSEAIFQDWLNKQGLIIFLCGNPGTGKLYLSTNIVSFVCEQYPQHVQSMILISVGYFFFKDDNPNTRLIHQHLLFVEYFLKQLNIDSMVYILLDTVDEAWDEEQRTLFSLLKELYNHPENAHLQLTVIGHPHISNQLLEGLETEVPTIHVTIQKNSSNINQYIHASINKSVLLQQVLLKLCQEIIKKLSTGTEGDYLSYTVSFSASGNEEELEYLNKVLLWITCSNQSLALAKIESILRLKSPEGDSMIYLEDHKDSLTTVELQNISIMLDLFNKSSDKRDKDEDKKAFTDIKNFIDFNLDRQTTLATFCHAYIGNFLCNKTQGKVSAGPCFEDLLEAKALKTVVAARLELGLARIYSDFLHDQAKATKLWERIMSTYALSKEGTKIGFTKLKVSLNLAQRYLCDTIDAGVGTPEAEEAVAKLERLQKQNKAEENYSMGWAWAFVRVRALSLGIYYHLNRQEEEARALF</sequence>
<dbReference type="PANTHER" id="PTHR10039">
    <property type="entry name" value="AMELOGENIN"/>
    <property type="match status" value="1"/>
</dbReference>
<dbReference type="OrthoDB" id="4172400at2759"/>
<dbReference type="AlphaFoldDB" id="A0A2B7YYT4"/>
<organism evidence="3 4">
    <name type="scientific">Polytolypa hystricis (strain UAMH7299)</name>
    <dbReference type="NCBI Taxonomy" id="1447883"/>
    <lineage>
        <taxon>Eukaryota</taxon>
        <taxon>Fungi</taxon>
        <taxon>Dikarya</taxon>
        <taxon>Ascomycota</taxon>
        <taxon>Pezizomycotina</taxon>
        <taxon>Eurotiomycetes</taxon>
        <taxon>Eurotiomycetidae</taxon>
        <taxon>Onygenales</taxon>
        <taxon>Onygenales incertae sedis</taxon>
        <taxon>Polytolypa</taxon>
    </lineage>
</organism>
<keyword evidence="1" id="KW-0677">Repeat</keyword>
<gene>
    <name evidence="3" type="ORF">AJ80_01416</name>
</gene>
<reference evidence="3 4" key="1">
    <citation type="submission" date="2017-10" db="EMBL/GenBank/DDBJ databases">
        <title>Comparative genomics in systemic dimorphic fungi from Ajellomycetaceae.</title>
        <authorList>
            <person name="Munoz J.F."/>
            <person name="Mcewen J.G."/>
            <person name="Clay O.K."/>
            <person name="Cuomo C.A."/>
        </authorList>
    </citation>
    <scope>NUCLEOTIDE SEQUENCE [LARGE SCALE GENOMIC DNA]</scope>
    <source>
        <strain evidence="3 4">UAMH7299</strain>
    </source>
</reference>
<evidence type="ECO:0000256" key="1">
    <source>
        <dbReference type="ARBA" id="ARBA00022737"/>
    </source>
</evidence>
<evidence type="ECO:0000313" key="3">
    <source>
        <dbReference type="EMBL" id="PGH26836.1"/>
    </source>
</evidence>
<proteinExistence type="predicted"/>
<dbReference type="Pfam" id="PF24883">
    <property type="entry name" value="NPHP3_N"/>
    <property type="match status" value="1"/>
</dbReference>
<comment type="caution">
    <text evidence="3">The sequence shown here is derived from an EMBL/GenBank/DDBJ whole genome shotgun (WGS) entry which is preliminary data.</text>
</comment>
<dbReference type="InterPro" id="IPR056884">
    <property type="entry name" value="NPHP3-like_N"/>
</dbReference>
<dbReference type="Proteomes" id="UP000224634">
    <property type="component" value="Unassembled WGS sequence"/>
</dbReference>
<keyword evidence="4" id="KW-1185">Reference proteome</keyword>
<evidence type="ECO:0000313" key="4">
    <source>
        <dbReference type="Proteomes" id="UP000224634"/>
    </source>
</evidence>
<name>A0A2B7YYT4_POLH7</name>
<protein>
    <recommendedName>
        <fullName evidence="2">Nephrocystin 3-like N-terminal domain-containing protein</fullName>
    </recommendedName>
</protein>
<accession>A0A2B7YYT4</accession>